<keyword evidence="3" id="KW-1185">Reference proteome</keyword>
<sequence length="79" mass="8921">MGPLSLLSLFVFLLVNDEIPTYMLGQCSDRGKHDIVAARCHVLFQLKVFNAISTVTFLNGEARAKSSLHPNRFFNPLHY</sequence>
<comment type="caution">
    <text evidence="2">The sequence shown here is derived from an EMBL/GenBank/DDBJ whole genome shotgun (WGS) entry which is preliminary data.</text>
</comment>
<accession>A0AAN9R182</accession>
<reference evidence="2 3" key="1">
    <citation type="submission" date="2024-01" db="EMBL/GenBank/DDBJ databases">
        <title>The genomes of 5 underutilized Papilionoideae crops provide insights into root nodulation and disease resistanc.</title>
        <authorList>
            <person name="Jiang F."/>
        </authorList>
    </citation>
    <scope>NUCLEOTIDE SEQUENCE [LARGE SCALE GENOMIC DNA]</scope>
    <source>
        <strain evidence="2">JINMINGXINNONG_FW02</strain>
        <tissue evidence="2">Leaves</tissue>
    </source>
</reference>
<feature type="signal peptide" evidence="1">
    <location>
        <begin position="1"/>
        <end position="25"/>
    </location>
</feature>
<gene>
    <name evidence="2" type="ORF">VNO80_14256</name>
</gene>
<proteinExistence type="predicted"/>
<feature type="chain" id="PRO_5042889587" description="Secreted protein" evidence="1">
    <location>
        <begin position="26"/>
        <end position="79"/>
    </location>
</feature>
<organism evidence="2 3">
    <name type="scientific">Phaseolus coccineus</name>
    <name type="common">Scarlet runner bean</name>
    <name type="synonym">Phaseolus multiflorus</name>
    <dbReference type="NCBI Taxonomy" id="3886"/>
    <lineage>
        <taxon>Eukaryota</taxon>
        <taxon>Viridiplantae</taxon>
        <taxon>Streptophyta</taxon>
        <taxon>Embryophyta</taxon>
        <taxon>Tracheophyta</taxon>
        <taxon>Spermatophyta</taxon>
        <taxon>Magnoliopsida</taxon>
        <taxon>eudicotyledons</taxon>
        <taxon>Gunneridae</taxon>
        <taxon>Pentapetalae</taxon>
        <taxon>rosids</taxon>
        <taxon>fabids</taxon>
        <taxon>Fabales</taxon>
        <taxon>Fabaceae</taxon>
        <taxon>Papilionoideae</taxon>
        <taxon>50 kb inversion clade</taxon>
        <taxon>NPAAA clade</taxon>
        <taxon>indigoferoid/millettioid clade</taxon>
        <taxon>Phaseoleae</taxon>
        <taxon>Phaseolus</taxon>
    </lineage>
</organism>
<keyword evidence="1" id="KW-0732">Signal</keyword>
<name>A0AAN9R182_PHACN</name>
<dbReference type="EMBL" id="JAYMYR010000006">
    <property type="protein sequence ID" value="KAK7355011.1"/>
    <property type="molecule type" value="Genomic_DNA"/>
</dbReference>
<dbReference type="AlphaFoldDB" id="A0AAN9R182"/>
<evidence type="ECO:0000256" key="1">
    <source>
        <dbReference type="SAM" id="SignalP"/>
    </source>
</evidence>
<dbReference type="Proteomes" id="UP001374584">
    <property type="component" value="Unassembled WGS sequence"/>
</dbReference>
<protein>
    <recommendedName>
        <fullName evidence="4">Secreted protein</fullName>
    </recommendedName>
</protein>
<evidence type="ECO:0000313" key="3">
    <source>
        <dbReference type="Proteomes" id="UP001374584"/>
    </source>
</evidence>
<evidence type="ECO:0000313" key="2">
    <source>
        <dbReference type="EMBL" id="KAK7355011.1"/>
    </source>
</evidence>
<evidence type="ECO:0008006" key="4">
    <source>
        <dbReference type="Google" id="ProtNLM"/>
    </source>
</evidence>